<organism evidence="1 3">
    <name type="scientific">Cryobacterium roopkundense</name>
    <dbReference type="NCBI Taxonomy" id="1001240"/>
    <lineage>
        <taxon>Bacteria</taxon>
        <taxon>Bacillati</taxon>
        <taxon>Actinomycetota</taxon>
        <taxon>Actinomycetes</taxon>
        <taxon>Micrococcales</taxon>
        <taxon>Microbacteriaceae</taxon>
        <taxon>Cryobacterium</taxon>
    </lineage>
</organism>
<evidence type="ECO:0000313" key="3">
    <source>
        <dbReference type="Proteomes" id="UP000029864"/>
    </source>
</evidence>
<evidence type="ECO:0000313" key="2">
    <source>
        <dbReference type="EMBL" id="MBB5639972.1"/>
    </source>
</evidence>
<protein>
    <submittedName>
        <fullName evidence="1">Uncharacterized protein</fullName>
    </submittedName>
</protein>
<dbReference type="Proteomes" id="UP000029864">
    <property type="component" value="Unassembled WGS sequence"/>
</dbReference>
<sequence length="68" mass="7437">MQTSEPTPTDTPQPSAQRLIAVIQKLAEFDVAQSTEEDQIAVQEAVALTSPEHQQALLIALLLERVRA</sequence>
<keyword evidence="3" id="KW-1185">Reference proteome</keyword>
<reference evidence="2 4" key="2">
    <citation type="submission" date="2020-08" db="EMBL/GenBank/DDBJ databases">
        <title>Sequencing the genomes of 1000 actinobacteria strains.</title>
        <authorList>
            <person name="Klenk H.-P."/>
        </authorList>
    </citation>
    <scope>NUCLEOTIDE SEQUENCE [LARGE SCALE GENOMIC DNA]</scope>
    <source>
        <strain evidence="2 4">DSM 21065</strain>
    </source>
</reference>
<reference evidence="1 3" key="1">
    <citation type="submission" date="2014-08" db="EMBL/GenBank/DDBJ databases">
        <authorList>
            <person name="Sisinthy S."/>
        </authorList>
    </citation>
    <scope>NUCLEOTIDE SEQUENCE [LARGE SCALE GENOMIC DNA]</scope>
    <source>
        <strain evidence="1 3">RuG17</strain>
    </source>
</reference>
<dbReference type="OrthoDB" id="5121448at2"/>
<dbReference type="Proteomes" id="UP000561726">
    <property type="component" value="Unassembled WGS sequence"/>
</dbReference>
<dbReference type="RefSeq" id="WP_035840126.1">
    <property type="nucleotide sequence ID" value="NZ_JACHBQ010000001.1"/>
</dbReference>
<gene>
    <name evidence="2" type="ORF">BJ997_000520</name>
    <name evidence="1" type="ORF">GY21_19700</name>
</gene>
<comment type="caution">
    <text evidence="1">The sequence shown here is derived from an EMBL/GenBank/DDBJ whole genome shotgun (WGS) entry which is preliminary data.</text>
</comment>
<accession>A0A099J2M6</accession>
<name>A0A099J2M6_9MICO</name>
<proteinExistence type="predicted"/>
<evidence type="ECO:0000313" key="4">
    <source>
        <dbReference type="Proteomes" id="UP000561726"/>
    </source>
</evidence>
<dbReference type="EMBL" id="JACHBQ010000001">
    <property type="protein sequence ID" value="MBB5639972.1"/>
    <property type="molecule type" value="Genomic_DNA"/>
</dbReference>
<evidence type="ECO:0000313" key="1">
    <source>
        <dbReference type="EMBL" id="KGJ71807.1"/>
    </source>
</evidence>
<dbReference type="AlphaFoldDB" id="A0A099J2M6"/>
<dbReference type="EMBL" id="JPXF01000130">
    <property type="protein sequence ID" value="KGJ71807.1"/>
    <property type="molecule type" value="Genomic_DNA"/>
</dbReference>